<feature type="domain" description="HTH arsR-type" evidence="4">
    <location>
        <begin position="10"/>
        <end position="105"/>
    </location>
</feature>
<dbReference type="InterPro" id="IPR036388">
    <property type="entry name" value="WH-like_DNA-bd_sf"/>
</dbReference>
<dbReference type="SUPFAM" id="SSF46785">
    <property type="entry name" value="Winged helix' DNA-binding domain"/>
    <property type="match status" value="1"/>
</dbReference>
<keyword evidence="1" id="KW-0805">Transcription regulation</keyword>
<dbReference type="KEGG" id="caqu:CAQU_10675"/>
<keyword evidence="6" id="KW-1185">Reference proteome</keyword>
<dbReference type="EMBL" id="CP009245">
    <property type="protein sequence ID" value="APT85435.1"/>
    <property type="molecule type" value="Genomic_DNA"/>
</dbReference>
<dbReference type="InterPro" id="IPR036390">
    <property type="entry name" value="WH_DNA-bd_sf"/>
</dbReference>
<keyword evidence="2" id="KW-0238">DNA-binding</keyword>
<dbReference type="AlphaFoldDB" id="A0A1L7CHZ3"/>
<dbReference type="STRING" id="1431546.CAQU_10675"/>
<dbReference type="GO" id="GO:0003700">
    <property type="term" value="F:DNA-binding transcription factor activity"/>
    <property type="evidence" value="ECO:0007669"/>
    <property type="project" value="InterPro"/>
</dbReference>
<dbReference type="Pfam" id="PF01022">
    <property type="entry name" value="HTH_5"/>
    <property type="match status" value="1"/>
</dbReference>
<evidence type="ECO:0000256" key="2">
    <source>
        <dbReference type="ARBA" id="ARBA00023125"/>
    </source>
</evidence>
<dbReference type="CDD" id="cd00090">
    <property type="entry name" value="HTH_ARSR"/>
    <property type="match status" value="1"/>
</dbReference>
<dbReference type="PROSITE" id="PS50987">
    <property type="entry name" value="HTH_ARSR_2"/>
    <property type="match status" value="1"/>
</dbReference>
<dbReference type="InterPro" id="IPR001845">
    <property type="entry name" value="HTH_ArsR_DNA-bd_dom"/>
</dbReference>
<organism evidence="5 6">
    <name type="scientific">Corynebacterium aquilae DSM 44791</name>
    <dbReference type="NCBI Taxonomy" id="1431546"/>
    <lineage>
        <taxon>Bacteria</taxon>
        <taxon>Bacillati</taxon>
        <taxon>Actinomycetota</taxon>
        <taxon>Actinomycetes</taxon>
        <taxon>Mycobacteriales</taxon>
        <taxon>Corynebacteriaceae</taxon>
        <taxon>Corynebacterium</taxon>
    </lineage>
</organism>
<accession>A0A1L7CHZ3</accession>
<name>A0A1L7CHZ3_9CORY</name>
<dbReference type="GO" id="GO:0003677">
    <property type="term" value="F:DNA binding"/>
    <property type="evidence" value="ECO:0007669"/>
    <property type="project" value="UniProtKB-KW"/>
</dbReference>
<dbReference type="PANTHER" id="PTHR43132">
    <property type="entry name" value="ARSENICAL RESISTANCE OPERON REPRESSOR ARSR-RELATED"/>
    <property type="match status" value="1"/>
</dbReference>
<dbReference type="Gene3D" id="1.10.10.10">
    <property type="entry name" value="Winged helix-like DNA-binding domain superfamily/Winged helix DNA-binding domain"/>
    <property type="match status" value="1"/>
</dbReference>
<evidence type="ECO:0000313" key="6">
    <source>
        <dbReference type="Proteomes" id="UP000185478"/>
    </source>
</evidence>
<dbReference type="PANTHER" id="PTHR43132:SF8">
    <property type="entry name" value="HTH-TYPE TRANSCRIPTIONAL REGULATOR KMTR"/>
    <property type="match status" value="1"/>
</dbReference>
<dbReference type="Proteomes" id="UP000185478">
    <property type="component" value="Chromosome"/>
</dbReference>
<reference evidence="5 6" key="1">
    <citation type="submission" date="2014-08" db="EMBL/GenBank/DDBJ databases">
        <title>Complete genome sequence of Corynebacterium aquilae S-613T(T) (=DSM 44791(T)), isolated from the choana of a healthy golden eagle.</title>
        <authorList>
            <person name="Ruckert C."/>
            <person name="Albersmeier A."/>
            <person name="Winkler A."/>
            <person name="Kalinowski J."/>
        </authorList>
    </citation>
    <scope>NUCLEOTIDE SEQUENCE [LARGE SCALE GENOMIC DNA]</scope>
    <source>
        <strain evidence="5 6">S-613</strain>
    </source>
</reference>
<evidence type="ECO:0000256" key="3">
    <source>
        <dbReference type="ARBA" id="ARBA00023163"/>
    </source>
</evidence>
<proteinExistence type="predicted"/>
<dbReference type="InterPro" id="IPR011991">
    <property type="entry name" value="ArsR-like_HTH"/>
</dbReference>
<evidence type="ECO:0000313" key="5">
    <source>
        <dbReference type="EMBL" id="APT85435.1"/>
    </source>
</evidence>
<dbReference type="InterPro" id="IPR051011">
    <property type="entry name" value="Metal_resp_trans_reg"/>
</dbReference>
<keyword evidence="3" id="KW-0804">Transcription</keyword>
<dbReference type="PRINTS" id="PR00778">
    <property type="entry name" value="HTHARSR"/>
</dbReference>
<dbReference type="OrthoDB" id="9810923at2"/>
<dbReference type="NCBIfam" id="NF033788">
    <property type="entry name" value="HTH_metalloreg"/>
    <property type="match status" value="1"/>
</dbReference>
<dbReference type="RefSeq" id="WP_075727494.1">
    <property type="nucleotide sequence ID" value="NZ_CP009245.1"/>
</dbReference>
<sequence length="115" mass="12549">MHADSEINEVSPDLIAMAAEVMRILADPTRLAIILELEKHGELGVNALAELVGKKPSGVSQHLAKMRFARLVTTRQEGTSVLYRLVDEHALALAHEAIRQAEHAIAGGQIPPHHR</sequence>
<gene>
    <name evidence="5" type="ORF">CAQU_10675</name>
</gene>
<evidence type="ECO:0000256" key="1">
    <source>
        <dbReference type="ARBA" id="ARBA00023015"/>
    </source>
</evidence>
<evidence type="ECO:0000259" key="4">
    <source>
        <dbReference type="PROSITE" id="PS50987"/>
    </source>
</evidence>
<dbReference type="SMART" id="SM00418">
    <property type="entry name" value="HTH_ARSR"/>
    <property type="match status" value="1"/>
</dbReference>
<protein>
    <submittedName>
        <fullName evidence="5">ArsR family transcriptional regulator</fullName>
    </submittedName>
</protein>